<dbReference type="Gene3D" id="2.160.20.10">
    <property type="entry name" value="Single-stranded right-handed beta-helix, Pectin lyase-like"/>
    <property type="match status" value="1"/>
</dbReference>
<reference evidence="13 14" key="1">
    <citation type="submission" date="2018-08" db="EMBL/GenBank/DDBJ databases">
        <title>Genomic investigation of the strawberry pathogen Phytophthora fragariae indicates pathogenicity is determined by transcriptional variation in three key races.</title>
        <authorList>
            <person name="Adams T.M."/>
            <person name="Armitage A.D."/>
            <person name="Sobczyk M.K."/>
            <person name="Bates H.J."/>
            <person name="Dunwell J.M."/>
            <person name="Nellist C.F."/>
            <person name="Harrison R.J."/>
        </authorList>
    </citation>
    <scope>NUCLEOTIDE SEQUENCE [LARGE SCALE GENOMIC DNA]</scope>
    <source>
        <strain evidence="12 15">A4</strain>
        <strain evidence="11 16">BC-1</strain>
        <strain evidence="10 20">BC-23</strain>
        <strain evidence="9 14">NOV-27</strain>
        <strain evidence="8 17">NOV-5</strain>
        <strain evidence="7 18">NOV-71</strain>
        <strain evidence="4 13">NOV-9</strain>
        <strain evidence="6 21">ONT-3</strain>
        <strain evidence="5 19">SCRP245</strain>
    </source>
</reference>
<dbReference type="GO" id="GO:0004650">
    <property type="term" value="F:polygalacturonase activity"/>
    <property type="evidence" value="ECO:0007669"/>
    <property type="project" value="TreeGrafter"/>
</dbReference>
<dbReference type="EMBL" id="QXGE01004301">
    <property type="protein sequence ID" value="KAE9271143.1"/>
    <property type="molecule type" value="Genomic_DNA"/>
</dbReference>
<accession>A0A6A3VJW2</accession>
<evidence type="ECO:0000313" key="12">
    <source>
        <dbReference type="EMBL" id="KAE9271143.1"/>
    </source>
</evidence>
<evidence type="ECO:0000313" key="19">
    <source>
        <dbReference type="Proteomes" id="UP000460718"/>
    </source>
</evidence>
<keyword evidence="14" id="KW-1185">Reference proteome</keyword>
<dbReference type="SUPFAM" id="SSF51126">
    <property type="entry name" value="Pectin lyase-like"/>
    <property type="match status" value="1"/>
</dbReference>
<comment type="caution">
    <text evidence="9">The sequence shown here is derived from an EMBL/GenBank/DDBJ whole genome shotgun (WGS) entry which is preliminary data.</text>
</comment>
<evidence type="ECO:0000313" key="13">
    <source>
        <dbReference type="Proteomes" id="UP000429523"/>
    </source>
</evidence>
<organism evidence="9 14">
    <name type="scientific">Phytophthora fragariae</name>
    <dbReference type="NCBI Taxonomy" id="53985"/>
    <lineage>
        <taxon>Eukaryota</taxon>
        <taxon>Sar</taxon>
        <taxon>Stramenopiles</taxon>
        <taxon>Oomycota</taxon>
        <taxon>Peronosporomycetes</taxon>
        <taxon>Peronosporales</taxon>
        <taxon>Peronosporaceae</taxon>
        <taxon>Phytophthora</taxon>
    </lineage>
</organism>
<evidence type="ECO:0000313" key="14">
    <source>
        <dbReference type="Proteomes" id="UP000433483"/>
    </source>
</evidence>
<dbReference type="EMBL" id="QXGD01004025">
    <property type="protein sequence ID" value="KAE9172943.1"/>
    <property type="molecule type" value="Genomic_DNA"/>
</dbReference>
<proteinExistence type="predicted"/>
<evidence type="ECO:0000313" key="8">
    <source>
        <dbReference type="EMBL" id="KAE9075513.1"/>
    </source>
</evidence>
<dbReference type="Proteomes" id="UP000440367">
    <property type="component" value="Unassembled WGS sequence"/>
</dbReference>
<name>A0A6A3VJW2_9STRA</name>
<dbReference type="GO" id="GO:0071555">
    <property type="term" value="P:cell wall organization"/>
    <property type="evidence" value="ECO:0007669"/>
    <property type="project" value="UniProtKB-KW"/>
</dbReference>
<keyword evidence="1" id="KW-0732">Signal</keyword>
<evidence type="ECO:0000313" key="4">
    <source>
        <dbReference type="EMBL" id="KAE8920344.1"/>
    </source>
</evidence>
<dbReference type="EMBL" id="QXFW01004289">
    <property type="protein sequence ID" value="KAE8966359.1"/>
    <property type="molecule type" value="Genomic_DNA"/>
</dbReference>
<evidence type="ECO:0000313" key="18">
    <source>
        <dbReference type="Proteomes" id="UP000441208"/>
    </source>
</evidence>
<sequence length="70" mass="7208">MIPIRFYHTGSPTSLVTIEGVTISGLTGSATNLYDICANSKVVSGWTFSGIEVSASTTGKATGQPNSIDV</sequence>
<evidence type="ECO:0000256" key="3">
    <source>
        <dbReference type="ARBA" id="ARBA00023316"/>
    </source>
</evidence>
<dbReference type="OrthoDB" id="117263at2759"/>
<protein>
    <recommendedName>
        <fullName evidence="22">Pectate lyase</fullName>
    </recommendedName>
</protein>
<evidence type="ECO:0000313" key="15">
    <source>
        <dbReference type="Proteomes" id="UP000437068"/>
    </source>
</evidence>
<evidence type="ECO:0000313" key="17">
    <source>
        <dbReference type="Proteomes" id="UP000440732"/>
    </source>
</evidence>
<evidence type="ECO:0000313" key="10">
    <source>
        <dbReference type="EMBL" id="KAE9170599.1"/>
    </source>
</evidence>
<dbReference type="GO" id="GO:0005576">
    <property type="term" value="C:extracellular region"/>
    <property type="evidence" value="ECO:0007669"/>
    <property type="project" value="TreeGrafter"/>
</dbReference>
<dbReference type="Proteomes" id="UP000441208">
    <property type="component" value="Unassembled WGS sequence"/>
</dbReference>
<evidence type="ECO:0000256" key="1">
    <source>
        <dbReference type="ARBA" id="ARBA00022729"/>
    </source>
</evidence>
<evidence type="ECO:0000313" key="5">
    <source>
        <dbReference type="EMBL" id="KAE8966359.1"/>
    </source>
</evidence>
<evidence type="ECO:0000313" key="11">
    <source>
        <dbReference type="EMBL" id="KAE9172943.1"/>
    </source>
</evidence>
<dbReference type="Proteomes" id="UP000476176">
    <property type="component" value="Unassembled WGS sequence"/>
</dbReference>
<keyword evidence="3" id="KW-0961">Cell wall biogenesis/degradation</keyword>
<evidence type="ECO:0000313" key="16">
    <source>
        <dbReference type="Proteomes" id="UP000440367"/>
    </source>
</evidence>
<evidence type="ECO:0000313" key="21">
    <source>
        <dbReference type="Proteomes" id="UP000488956"/>
    </source>
</evidence>
<dbReference type="EMBL" id="QXFZ01004100">
    <property type="protein sequence ID" value="KAE9065716.1"/>
    <property type="molecule type" value="Genomic_DNA"/>
</dbReference>
<dbReference type="EMBL" id="QXFX01004208">
    <property type="protein sequence ID" value="KAE9064995.1"/>
    <property type="molecule type" value="Genomic_DNA"/>
</dbReference>
<evidence type="ECO:0000256" key="2">
    <source>
        <dbReference type="ARBA" id="ARBA00022737"/>
    </source>
</evidence>
<evidence type="ECO:0000313" key="6">
    <source>
        <dbReference type="EMBL" id="KAE9064995.1"/>
    </source>
</evidence>
<dbReference type="Proteomes" id="UP000433483">
    <property type="component" value="Unassembled WGS sequence"/>
</dbReference>
<dbReference type="EMBL" id="QXGC01004209">
    <property type="protein sequence ID" value="KAE9170599.1"/>
    <property type="molecule type" value="Genomic_DNA"/>
</dbReference>
<dbReference type="PANTHER" id="PTHR31884:SF1">
    <property type="entry name" value="POLYGALACTURONASE"/>
    <property type="match status" value="1"/>
</dbReference>
<dbReference type="InterPro" id="IPR050434">
    <property type="entry name" value="Glycosyl_hydrlase_28"/>
</dbReference>
<evidence type="ECO:0008006" key="22">
    <source>
        <dbReference type="Google" id="ProtNLM"/>
    </source>
</evidence>
<keyword evidence="2" id="KW-0677">Repeat</keyword>
<dbReference type="GO" id="GO:0045490">
    <property type="term" value="P:pectin catabolic process"/>
    <property type="evidence" value="ECO:0007669"/>
    <property type="project" value="TreeGrafter"/>
</dbReference>
<dbReference type="AlphaFoldDB" id="A0A6A3VJW2"/>
<dbReference type="Proteomes" id="UP000488956">
    <property type="component" value="Unassembled WGS sequence"/>
</dbReference>
<dbReference type="EMBL" id="QXGF01004070">
    <property type="protein sequence ID" value="KAE8920344.1"/>
    <property type="molecule type" value="Genomic_DNA"/>
</dbReference>
<gene>
    <name evidence="12" type="ORF">PF001_g28512</name>
    <name evidence="11" type="ORF">PF002_g29435</name>
    <name evidence="10" type="ORF">PF004_g27821</name>
    <name evidence="9" type="ORF">PF005_g28947</name>
    <name evidence="8" type="ORF">PF006_g28318</name>
    <name evidence="7" type="ORF">PF007_g28753</name>
    <name evidence="4" type="ORF">PF009_g29358</name>
    <name evidence="6" type="ORF">PF010_g28394</name>
    <name evidence="5" type="ORF">PF011_g27963</name>
</gene>
<dbReference type="Proteomes" id="UP000429523">
    <property type="component" value="Unassembled WGS sequence"/>
</dbReference>
<dbReference type="Proteomes" id="UP000440732">
    <property type="component" value="Unassembled WGS sequence"/>
</dbReference>
<evidence type="ECO:0000313" key="9">
    <source>
        <dbReference type="EMBL" id="KAE9167029.1"/>
    </source>
</evidence>
<evidence type="ECO:0000313" key="20">
    <source>
        <dbReference type="Proteomes" id="UP000476176"/>
    </source>
</evidence>
<dbReference type="Proteomes" id="UP000437068">
    <property type="component" value="Unassembled WGS sequence"/>
</dbReference>
<dbReference type="InterPro" id="IPR012334">
    <property type="entry name" value="Pectin_lyas_fold"/>
</dbReference>
<dbReference type="EMBL" id="QXGB01004230">
    <property type="protein sequence ID" value="KAE9167029.1"/>
    <property type="molecule type" value="Genomic_DNA"/>
</dbReference>
<dbReference type="Proteomes" id="UP000460718">
    <property type="component" value="Unassembled WGS sequence"/>
</dbReference>
<evidence type="ECO:0000313" key="7">
    <source>
        <dbReference type="EMBL" id="KAE9065716.1"/>
    </source>
</evidence>
<dbReference type="PANTHER" id="PTHR31884">
    <property type="entry name" value="POLYGALACTURONASE"/>
    <property type="match status" value="1"/>
</dbReference>
<dbReference type="EMBL" id="QXGA01004189">
    <property type="protein sequence ID" value="KAE9075513.1"/>
    <property type="molecule type" value="Genomic_DNA"/>
</dbReference>
<dbReference type="InterPro" id="IPR011050">
    <property type="entry name" value="Pectin_lyase_fold/virulence"/>
</dbReference>